<keyword evidence="1" id="KW-0614">Plasmid</keyword>
<evidence type="ECO:0000313" key="1">
    <source>
        <dbReference type="EMBL" id="CBQ74085.1"/>
    </source>
</evidence>
<name>A0ABM9PSR0_GLUAR</name>
<dbReference type="GeneID" id="303183619"/>
<geneLocation type="plasmid" evidence="1 2">
    <name>pRE117-1</name>
</geneLocation>
<organism evidence="1 2">
    <name type="scientific">Glutamicibacter arilaitensis (strain DSM 16368 / CIP 108037 / IAM 15318 / JCM 13566 / NCIMB 14258 / Re117)</name>
    <name type="common">Arthrobacter arilaitensis</name>
    <dbReference type="NCBI Taxonomy" id="861360"/>
    <lineage>
        <taxon>Bacteria</taxon>
        <taxon>Bacillati</taxon>
        <taxon>Actinomycetota</taxon>
        <taxon>Actinomycetes</taxon>
        <taxon>Micrococcales</taxon>
        <taxon>Micrococcaceae</taxon>
        <taxon>Glutamicibacter</taxon>
    </lineage>
</organism>
<reference evidence="2" key="2">
    <citation type="submission" date="2010-07" db="EMBL/GenBank/DDBJ databases">
        <title>Complete genome sequence of Arthrobacter arilaitensis (strain DSM 16368 / CIP 108037 / JCM 13566 / Re117).</title>
        <authorList>
            <person name="Genoscope."/>
        </authorList>
    </citation>
    <scope>NUCLEOTIDE SEQUENCE [LARGE SCALE GENOMIC DNA]</scope>
    <source>
        <strain evidence="2">DSM 16368 / CIP 108037 / IAM 15318 / JCM 13566 / Re117</strain>
        <plasmid evidence="2">pRE117-1</plasmid>
    </source>
</reference>
<proteinExistence type="predicted"/>
<dbReference type="EMBL" id="FQ311475">
    <property type="protein sequence ID" value="CBQ74085.1"/>
    <property type="molecule type" value="Genomic_DNA"/>
</dbReference>
<evidence type="ECO:0000313" key="2">
    <source>
        <dbReference type="Proteomes" id="UP000006878"/>
    </source>
</evidence>
<reference evidence="2" key="1">
    <citation type="journal article" date="2010" name="PLoS ONE">
        <title>The Arthrobacter arilaitensis Re117 genome sequence reveals its genetic adaptation to the surface of cheese.</title>
        <authorList>
            <person name="Monnet C."/>
            <person name="Loux V."/>
            <person name="Gibrat J.F."/>
            <person name="Spinnler E."/>
            <person name="Barbe V."/>
            <person name="Vacherie B."/>
            <person name="Gavory F."/>
            <person name="Gourbeyre E."/>
            <person name="Siguier P."/>
            <person name="Chandler M."/>
            <person name="Elleuch R."/>
            <person name="Irlinger F."/>
            <person name="Vallaeys T."/>
        </authorList>
    </citation>
    <scope>NUCLEOTIDE SEQUENCE</scope>
    <source>
        <strain evidence="2">DSM 16368 / CIP 108037 / IAM 15318 / JCM 13566 / Re117</strain>
    </source>
</reference>
<sequence length="70" mass="7749">METVEHNELTESDLRELAADTIAGISEECRAALVRETLDNHQGRSAGQIIDLMQDIAAARHYPTAENSLR</sequence>
<dbReference type="Proteomes" id="UP000006878">
    <property type="component" value="Plasmid pRE117-1"/>
</dbReference>
<protein>
    <submittedName>
        <fullName evidence="1">Uncharacterized protein</fullName>
    </submittedName>
</protein>
<gene>
    <name evidence="1" type="ordered locus">AARI_pI00430</name>
</gene>
<accession>A0ABM9PSR0</accession>
<keyword evidence="2" id="KW-1185">Reference proteome</keyword>
<dbReference type="RefSeq" id="WP_013347401.1">
    <property type="nucleotide sequence ID" value="NC_014549.1"/>
</dbReference>